<proteinExistence type="predicted"/>
<keyword evidence="1" id="KW-0449">Lipoprotein</keyword>
<sequence length="137" mass="14949">MSHDTQRRTLLLGLSASLLAACASTGKPSLAYLNGNAFYLEKIQYPRDKTLLRLRLLDITDSDNAPAVVAEQSLEKVGTPAAYSLCYDSRAVSSGRRYVVDARLFVDGELRMQGRELVANMDGNSPGPQVRLQSATE</sequence>
<reference evidence="2" key="1">
    <citation type="journal article" date="2019" name="Int. J. Syst. Evol. Microbiol.">
        <title>The Global Catalogue of Microorganisms (GCM) 10K type strain sequencing project: providing services to taxonomists for standard genome sequencing and annotation.</title>
        <authorList>
            <consortium name="The Broad Institute Genomics Platform"/>
            <consortium name="The Broad Institute Genome Sequencing Center for Infectious Disease"/>
            <person name="Wu L."/>
            <person name="Ma J."/>
        </authorList>
    </citation>
    <scope>NUCLEOTIDE SEQUENCE [LARGE SCALE GENOMIC DNA]</scope>
    <source>
        <strain evidence="2">KCTC 42195</strain>
    </source>
</reference>
<dbReference type="PROSITE" id="PS51257">
    <property type="entry name" value="PROKAR_LIPOPROTEIN"/>
    <property type="match status" value="1"/>
</dbReference>
<dbReference type="RefSeq" id="WP_390280414.1">
    <property type="nucleotide sequence ID" value="NZ_JBHRYH010000041.1"/>
</dbReference>
<organism evidence="1 2">
    <name type="scientific">Vogesella amnigena</name>
    <dbReference type="NCBI Taxonomy" id="1507449"/>
    <lineage>
        <taxon>Bacteria</taxon>
        <taxon>Pseudomonadati</taxon>
        <taxon>Pseudomonadota</taxon>
        <taxon>Betaproteobacteria</taxon>
        <taxon>Neisseriales</taxon>
        <taxon>Chromobacteriaceae</taxon>
        <taxon>Vogesella</taxon>
    </lineage>
</organism>
<dbReference type="PANTHER" id="PTHR38013">
    <property type="entry name" value="GLYCOPROTEIN/POLYSACCHARIDE METABOLISM"/>
    <property type="match status" value="1"/>
</dbReference>
<dbReference type="InterPro" id="IPR006311">
    <property type="entry name" value="TAT_signal"/>
</dbReference>
<accession>A0ABV7TWF7</accession>
<dbReference type="Pfam" id="PF09619">
    <property type="entry name" value="YscW"/>
    <property type="match status" value="1"/>
</dbReference>
<evidence type="ECO:0000313" key="1">
    <source>
        <dbReference type="EMBL" id="MFC3627102.1"/>
    </source>
</evidence>
<protein>
    <submittedName>
        <fullName evidence="1">YbaY family lipoprotein</fullName>
    </submittedName>
</protein>
<comment type="caution">
    <text evidence="1">The sequence shown here is derived from an EMBL/GenBank/DDBJ whole genome shotgun (WGS) entry which is preliminary data.</text>
</comment>
<dbReference type="PANTHER" id="PTHR38013:SF1">
    <property type="entry name" value="GLYCOPROTEIN_POLYSACCHARIDE METABOLISM"/>
    <property type="match status" value="1"/>
</dbReference>
<evidence type="ECO:0000313" key="2">
    <source>
        <dbReference type="Proteomes" id="UP001595636"/>
    </source>
</evidence>
<dbReference type="InterPro" id="IPR039366">
    <property type="entry name" value="Pilotin"/>
</dbReference>
<gene>
    <name evidence="1" type="ORF">ACFOKJ_13365</name>
</gene>
<dbReference type="PROSITE" id="PS51318">
    <property type="entry name" value="TAT"/>
    <property type="match status" value="1"/>
</dbReference>
<dbReference type="InterPro" id="IPR053196">
    <property type="entry name" value="Lipoprotein_YbaY-like"/>
</dbReference>
<dbReference type="Proteomes" id="UP001595636">
    <property type="component" value="Unassembled WGS sequence"/>
</dbReference>
<dbReference type="EMBL" id="JBHRYH010000041">
    <property type="protein sequence ID" value="MFC3627102.1"/>
    <property type="molecule type" value="Genomic_DNA"/>
</dbReference>
<keyword evidence="2" id="KW-1185">Reference proteome</keyword>
<name>A0ABV7TWF7_9NEIS</name>